<dbReference type="PROSITE" id="PS51755">
    <property type="entry name" value="OMPR_PHOB"/>
    <property type="match status" value="1"/>
</dbReference>
<dbReference type="GO" id="GO:0000156">
    <property type="term" value="F:phosphorelay response regulator activity"/>
    <property type="evidence" value="ECO:0007669"/>
    <property type="project" value="TreeGrafter"/>
</dbReference>
<reference evidence="10 11" key="1">
    <citation type="submission" date="2018-04" db="EMBL/GenBank/DDBJ databases">
        <title>Novel Campyloabacter and Helicobacter Species and Strains.</title>
        <authorList>
            <person name="Mannion A.J."/>
            <person name="Shen Z."/>
            <person name="Fox J.G."/>
        </authorList>
    </citation>
    <scope>NUCLEOTIDE SEQUENCE [LARGE SCALE GENOMIC DNA]</scope>
    <source>
        <strain evidence="10 11">MIT 97-5075</strain>
    </source>
</reference>
<evidence type="ECO:0000256" key="4">
    <source>
        <dbReference type="ARBA" id="ARBA00023125"/>
    </source>
</evidence>
<gene>
    <name evidence="10" type="ORF">CQA66_01655</name>
</gene>
<dbReference type="Pfam" id="PF00486">
    <property type="entry name" value="Trans_reg_C"/>
    <property type="match status" value="1"/>
</dbReference>
<dbReference type="InterPro" id="IPR011006">
    <property type="entry name" value="CheY-like_superfamily"/>
</dbReference>
<dbReference type="Gene3D" id="3.40.50.2300">
    <property type="match status" value="1"/>
</dbReference>
<evidence type="ECO:0000256" key="1">
    <source>
        <dbReference type="ARBA" id="ARBA00022553"/>
    </source>
</evidence>
<evidence type="ECO:0000256" key="5">
    <source>
        <dbReference type="ARBA" id="ARBA00023163"/>
    </source>
</evidence>
<keyword evidence="5" id="KW-0804">Transcription</keyword>
<dbReference type="InterPro" id="IPR001867">
    <property type="entry name" value="OmpR/PhoB-type_DNA-bd"/>
</dbReference>
<dbReference type="GO" id="GO:0032993">
    <property type="term" value="C:protein-DNA complex"/>
    <property type="evidence" value="ECO:0007669"/>
    <property type="project" value="TreeGrafter"/>
</dbReference>
<evidence type="ECO:0000313" key="11">
    <source>
        <dbReference type="Proteomes" id="UP000256424"/>
    </source>
</evidence>
<evidence type="ECO:0000256" key="6">
    <source>
        <dbReference type="PROSITE-ProRule" id="PRU00169"/>
    </source>
</evidence>
<keyword evidence="11" id="KW-1185">Reference proteome</keyword>
<dbReference type="AlphaFoldDB" id="A0A3D8J8F5"/>
<dbReference type="SUPFAM" id="SSF52172">
    <property type="entry name" value="CheY-like"/>
    <property type="match status" value="1"/>
</dbReference>
<dbReference type="Gene3D" id="1.10.10.10">
    <property type="entry name" value="Winged helix-like DNA-binding domain superfamily/Winged helix DNA-binding domain"/>
    <property type="match status" value="1"/>
</dbReference>
<dbReference type="PROSITE" id="PS50110">
    <property type="entry name" value="RESPONSE_REGULATORY"/>
    <property type="match status" value="1"/>
</dbReference>
<dbReference type="RefSeq" id="WP_104763009.1">
    <property type="nucleotide sequence ID" value="NZ_FZPM01000012.1"/>
</dbReference>
<protein>
    <submittedName>
        <fullName evidence="10">DNA-binding response regulator</fullName>
    </submittedName>
</protein>
<accession>A0A3D8J8F5</accession>
<evidence type="ECO:0000256" key="2">
    <source>
        <dbReference type="ARBA" id="ARBA00023012"/>
    </source>
</evidence>
<keyword evidence="3" id="KW-0805">Transcription regulation</keyword>
<dbReference type="CDD" id="cd00383">
    <property type="entry name" value="trans_reg_C"/>
    <property type="match status" value="1"/>
</dbReference>
<dbReference type="Proteomes" id="UP000256424">
    <property type="component" value="Unassembled WGS sequence"/>
</dbReference>
<dbReference type="SMART" id="SM00862">
    <property type="entry name" value="Trans_reg_C"/>
    <property type="match status" value="1"/>
</dbReference>
<comment type="caution">
    <text evidence="10">The sequence shown here is derived from an EMBL/GenBank/DDBJ whole genome shotgun (WGS) entry which is preliminary data.</text>
</comment>
<dbReference type="Gene3D" id="6.10.250.690">
    <property type="match status" value="1"/>
</dbReference>
<sequence>MGRILLVEDDIELQNLLRTYLSQAKFEVICSSSPSKVLSLLTKENLDLIILDLCLPEMDGFELCQKIRAITQSPIIISSARNDIYNKIQGFEQGADDYIAKPYEPAELIARINALLRRLKPREMVFGGLSVDTKRRVVKIQNKVVDLTNTEFDILVFLIENRMQPISRDRIANTINAIHEDTGLRSIDTHIRNLRNKLGDSAKKPKYIQSVWGIGYKFCL</sequence>
<evidence type="ECO:0000256" key="7">
    <source>
        <dbReference type="PROSITE-ProRule" id="PRU01091"/>
    </source>
</evidence>
<dbReference type="SMART" id="SM00448">
    <property type="entry name" value="REC"/>
    <property type="match status" value="1"/>
</dbReference>
<keyword evidence="1 6" id="KW-0597">Phosphoprotein</keyword>
<feature type="modified residue" description="4-aspartylphosphate" evidence="6">
    <location>
        <position position="52"/>
    </location>
</feature>
<evidence type="ECO:0000259" key="9">
    <source>
        <dbReference type="PROSITE" id="PS51755"/>
    </source>
</evidence>
<dbReference type="Pfam" id="PF00072">
    <property type="entry name" value="Response_reg"/>
    <property type="match status" value="1"/>
</dbReference>
<feature type="DNA-binding region" description="OmpR/PhoB-type" evidence="7">
    <location>
        <begin position="121"/>
        <end position="220"/>
    </location>
</feature>
<dbReference type="InterPro" id="IPR039420">
    <property type="entry name" value="WalR-like"/>
</dbReference>
<dbReference type="InterPro" id="IPR016032">
    <property type="entry name" value="Sig_transdc_resp-reg_C-effctor"/>
</dbReference>
<name>A0A3D8J8F5_9HELI</name>
<evidence type="ECO:0000313" key="10">
    <source>
        <dbReference type="EMBL" id="RDU73396.1"/>
    </source>
</evidence>
<dbReference type="GO" id="GO:0005829">
    <property type="term" value="C:cytosol"/>
    <property type="evidence" value="ECO:0007669"/>
    <property type="project" value="TreeGrafter"/>
</dbReference>
<dbReference type="OrthoDB" id="165980at2"/>
<dbReference type="SUPFAM" id="SSF46894">
    <property type="entry name" value="C-terminal effector domain of the bipartite response regulators"/>
    <property type="match status" value="1"/>
</dbReference>
<organism evidence="10 11">
    <name type="scientific">Helicobacter aurati</name>
    <dbReference type="NCBI Taxonomy" id="137778"/>
    <lineage>
        <taxon>Bacteria</taxon>
        <taxon>Pseudomonadati</taxon>
        <taxon>Campylobacterota</taxon>
        <taxon>Epsilonproteobacteria</taxon>
        <taxon>Campylobacterales</taxon>
        <taxon>Helicobacteraceae</taxon>
        <taxon>Helicobacter</taxon>
    </lineage>
</organism>
<dbReference type="EMBL" id="NXLW01000002">
    <property type="protein sequence ID" value="RDU73396.1"/>
    <property type="molecule type" value="Genomic_DNA"/>
</dbReference>
<dbReference type="GO" id="GO:0000976">
    <property type="term" value="F:transcription cis-regulatory region binding"/>
    <property type="evidence" value="ECO:0007669"/>
    <property type="project" value="TreeGrafter"/>
</dbReference>
<evidence type="ECO:0000256" key="3">
    <source>
        <dbReference type="ARBA" id="ARBA00023015"/>
    </source>
</evidence>
<dbReference type="PANTHER" id="PTHR48111:SF1">
    <property type="entry name" value="TWO-COMPONENT RESPONSE REGULATOR ORR33"/>
    <property type="match status" value="1"/>
</dbReference>
<feature type="domain" description="OmpR/PhoB-type" evidence="9">
    <location>
        <begin position="121"/>
        <end position="220"/>
    </location>
</feature>
<evidence type="ECO:0000259" key="8">
    <source>
        <dbReference type="PROSITE" id="PS50110"/>
    </source>
</evidence>
<proteinExistence type="predicted"/>
<keyword evidence="4 7" id="KW-0238">DNA-binding</keyword>
<dbReference type="InterPro" id="IPR036388">
    <property type="entry name" value="WH-like_DNA-bd_sf"/>
</dbReference>
<feature type="domain" description="Response regulatory" evidence="8">
    <location>
        <begin position="3"/>
        <end position="116"/>
    </location>
</feature>
<dbReference type="InterPro" id="IPR001789">
    <property type="entry name" value="Sig_transdc_resp-reg_receiver"/>
</dbReference>
<keyword evidence="2" id="KW-0902">Two-component regulatory system</keyword>
<dbReference type="PANTHER" id="PTHR48111">
    <property type="entry name" value="REGULATOR OF RPOS"/>
    <property type="match status" value="1"/>
</dbReference>
<dbReference type="GO" id="GO:0006355">
    <property type="term" value="P:regulation of DNA-templated transcription"/>
    <property type="evidence" value="ECO:0007669"/>
    <property type="project" value="InterPro"/>
</dbReference>